<proteinExistence type="inferred from homology"/>
<dbReference type="InterPro" id="IPR036514">
    <property type="entry name" value="SGNH_hydro_sf"/>
</dbReference>
<evidence type="ECO:0000313" key="3">
    <source>
        <dbReference type="Proteomes" id="UP001604277"/>
    </source>
</evidence>
<dbReference type="PANTHER" id="PTHR22835">
    <property type="entry name" value="ZINC FINGER FYVE DOMAIN CONTAINING PROTEIN"/>
    <property type="match status" value="1"/>
</dbReference>
<comment type="similarity">
    <text evidence="1">Belongs to the 'GDSL' lipolytic enzyme family.</text>
</comment>
<dbReference type="Proteomes" id="UP001604277">
    <property type="component" value="Unassembled WGS sequence"/>
</dbReference>
<dbReference type="EMBL" id="JBFOLJ010000016">
    <property type="protein sequence ID" value="KAL2469234.1"/>
    <property type="molecule type" value="Genomic_DNA"/>
</dbReference>
<protein>
    <submittedName>
        <fullName evidence="2">GDSL esterase/lipase</fullName>
    </submittedName>
</protein>
<evidence type="ECO:0000256" key="1">
    <source>
        <dbReference type="ARBA" id="ARBA00008668"/>
    </source>
</evidence>
<comment type="caution">
    <text evidence="2">The sequence shown here is derived from an EMBL/GenBank/DDBJ whole genome shotgun (WGS) entry which is preliminary data.</text>
</comment>
<accession>A0ABD1PZ75</accession>
<gene>
    <name evidence="2" type="ORF">Fot_50810</name>
</gene>
<dbReference type="PANTHER" id="PTHR22835:SF517">
    <property type="entry name" value="GDSL-LIKE LIPASE_ACYLHYDROLASE FAMILY PROTEIN, EXPRESSED"/>
    <property type="match status" value="1"/>
</dbReference>
<organism evidence="2 3">
    <name type="scientific">Forsythia ovata</name>
    <dbReference type="NCBI Taxonomy" id="205694"/>
    <lineage>
        <taxon>Eukaryota</taxon>
        <taxon>Viridiplantae</taxon>
        <taxon>Streptophyta</taxon>
        <taxon>Embryophyta</taxon>
        <taxon>Tracheophyta</taxon>
        <taxon>Spermatophyta</taxon>
        <taxon>Magnoliopsida</taxon>
        <taxon>eudicotyledons</taxon>
        <taxon>Gunneridae</taxon>
        <taxon>Pentapetalae</taxon>
        <taxon>asterids</taxon>
        <taxon>lamiids</taxon>
        <taxon>Lamiales</taxon>
        <taxon>Oleaceae</taxon>
        <taxon>Forsythieae</taxon>
        <taxon>Forsythia</taxon>
    </lineage>
</organism>
<dbReference type="AlphaFoldDB" id="A0ABD1PZ75"/>
<dbReference type="Gene3D" id="3.40.50.1110">
    <property type="entry name" value="SGNH hydrolase"/>
    <property type="match status" value="1"/>
</dbReference>
<evidence type="ECO:0000313" key="2">
    <source>
        <dbReference type="EMBL" id="KAL2469234.1"/>
    </source>
</evidence>
<reference evidence="3" key="1">
    <citation type="submission" date="2024-07" db="EMBL/GenBank/DDBJ databases">
        <title>Two chromosome-level genome assemblies of Korean endemic species Abeliophyllum distichum and Forsythia ovata (Oleaceae).</title>
        <authorList>
            <person name="Jang H."/>
        </authorList>
    </citation>
    <scope>NUCLEOTIDE SEQUENCE [LARGE SCALE GENOMIC DNA]</scope>
</reference>
<keyword evidence="3" id="KW-1185">Reference proteome</keyword>
<sequence>MDSCHFDIIYQLGDSLSDTDNLICESLVGSLYPFARLPYGETLFRNATALSSGLSLLKPYKEAEANLEHGVSFAIDGSTALPVETLAAMNIFSPVTSSSLSVQLDWMHSRFNISCQTQTECEQNIAKSLFMVGEIGENPFKT</sequence>
<name>A0ABD1PZ75_9LAMI</name>